<sequence length="93" mass="10941">MGVLKKETFVPMAFFKKEAYTGSFKGMRYRVVKAEDQFEAVVYPEPYCFEATPDENKVKNTFPFTEEGRESVVNWLNDQYDSRKSEWDAAARY</sequence>
<evidence type="ECO:0000313" key="2">
    <source>
        <dbReference type="Proteomes" id="UP000095651"/>
    </source>
</evidence>
<reference evidence="1 2" key="1">
    <citation type="submission" date="2015-09" db="EMBL/GenBank/DDBJ databases">
        <authorList>
            <consortium name="Pathogen Informatics"/>
        </authorList>
    </citation>
    <scope>NUCLEOTIDE SEQUENCE [LARGE SCALE GENOMIC DNA]</scope>
    <source>
        <strain evidence="1 2">2789STDY5608850</strain>
    </source>
</reference>
<dbReference type="Proteomes" id="UP000095651">
    <property type="component" value="Unassembled WGS sequence"/>
</dbReference>
<name>A0A174AZF0_9FIRM</name>
<dbReference type="AlphaFoldDB" id="A0A174AZF0"/>
<proteinExistence type="predicted"/>
<gene>
    <name evidence="1" type="ORF">ERS852407_01401</name>
</gene>
<organism evidence="1 2">
    <name type="scientific">Hungatella hathewayi</name>
    <dbReference type="NCBI Taxonomy" id="154046"/>
    <lineage>
        <taxon>Bacteria</taxon>
        <taxon>Bacillati</taxon>
        <taxon>Bacillota</taxon>
        <taxon>Clostridia</taxon>
        <taxon>Lachnospirales</taxon>
        <taxon>Lachnospiraceae</taxon>
        <taxon>Hungatella</taxon>
    </lineage>
</organism>
<dbReference type="RefSeq" id="WP_055653783.1">
    <property type="nucleotide sequence ID" value="NZ_CABIXC010000003.1"/>
</dbReference>
<protein>
    <recommendedName>
        <fullName evidence="3">GNAT family acetyltransferase</fullName>
    </recommendedName>
</protein>
<dbReference type="EMBL" id="CYZE01000003">
    <property type="protein sequence ID" value="CUN92890.1"/>
    <property type="molecule type" value="Genomic_DNA"/>
</dbReference>
<evidence type="ECO:0000313" key="1">
    <source>
        <dbReference type="EMBL" id="CUN92890.1"/>
    </source>
</evidence>
<evidence type="ECO:0008006" key="3">
    <source>
        <dbReference type="Google" id="ProtNLM"/>
    </source>
</evidence>
<accession>A0A174AZF0</accession>